<evidence type="ECO:0000256" key="6">
    <source>
        <dbReference type="ARBA" id="ARBA00038076"/>
    </source>
</evidence>
<evidence type="ECO:0000256" key="3">
    <source>
        <dbReference type="ARBA" id="ARBA00022692"/>
    </source>
</evidence>
<dbReference type="NCBIfam" id="NF038403">
    <property type="entry name" value="perm_prefix_1"/>
    <property type="match status" value="1"/>
</dbReference>
<dbReference type="PANTHER" id="PTHR30572:SF4">
    <property type="entry name" value="ABC TRANSPORTER PERMEASE YTRF"/>
    <property type="match status" value="1"/>
</dbReference>
<keyword evidence="5 8" id="KW-0472">Membrane</keyword>
<feature type="transmembrane region" description="Helical" evidence="8">
    <location>
        <begin position="93"/>
        <end position="115"/>
    </location>
</feature>
<feature type="transmembrane region" description="Helical" evidence="8">
    <location>
        <begin position="441"/>
        <end position="459"/>
    </location>
</feature>
<comment type="caution">
    <text evidence="11">The sequence shown here is derived from an EMBL/GenBank/DDBJ whole genome shotgun (WGS) entry which is preliminary data.</text>
</comment>
<dbReference type="EMBL" id="JACDQQ010001994">
    <property type="protein sequence ID" value="MBA0087416.1"/>
    <property type="molecule type" value="Genomic_DNA"/>
</dbReference>
<evidence type="ECO:0000256" key="8">
    <source>
        <dbReference type="SAM" id="Phobius"/>
    </source>
</evidence>
<feature type="coiled-coil region" evidence="7">
    <location>
        <begin position="11"/>
        <end position="38"/>
    </location>
</feature>
<dbReference type="InterPro" id="IPR047928">
    <property type="entry name" value="Perm_prefix_1"/>
</dbReference>
<evidence type="ECO:0000259" key="10">
    <source>
        <dbReference type="Pfam" id="PF12704"/>
    </source>
</evidence>
<gene>
    <name evidence="11" type="ORF">HRJ53_20725</name>
</gene>
<name>A0A7V8NTZ5_9BACT</name>
<sequence>MSAFFRKLSWLRQRRRKEAELEEELQFHLQEEAEERNARGLTDEEAQYAARRDLGNYTLVREDTRAAWGWTLLEQFLRDARYAFRTMAANKTFSALAIVSLALGIGANTAIYSFMESILLRSLPVADPESLVVLNWHSPPPWNGSKQWVHVVHGVQGILWPGDKGAMVSGMFPYAAFETLREENPVLSTLFGYFNGLNHNLAVHGQATSTSMEYVTGEYFRGLGVSPAAGRLIDSEDDRLGASPVAVISFAASQNRFGGPPNAIGQPILVDNIPFTVIGVAPPEFFGVDPAAAPDLYLPMHTNVLVDGAGAARMYGDGNFYWIEMMGRLRPGVGMAQAQAVLAPRFQQWVAATATTDGERAKLPALMVNPGAAGLGSLRRKYSKPLYVLLIMVGLILAITCANIANLLLARAAARRREMAVRLSLGAGRFRVVRQLLTESVLLASLGGAFGVLFAIWGVRSLTFLLSNGQENFTLHAELNWNVLGVTAALSVVCGLLFGLAPAIQSTRPDVTLALKNGRGGGPRRRTQHVLVVAQIAISFLILVAAGLFVRTLNKLHSVQLGYARENILLFSLNARQAGHRDPEIATFYEDLRKRFESIPGVSSATLSQSSI</sequence>
<comment type="similarity">
    <text evidence="6">Belongs to the ABC-4 integral membrane protein family.</text>
</comment>
<proteinExistence type="inferred from homology"/>
<dbReference type="GO" id="GO:0022857">
    <property type="term" value="F:transmembrane transporter activity"/>
    <property type="evidence" value="ECO:0007669"/>
    <property type="project" value="TreeGrafter"/>
</dbReference>
<dbReference type="InterPro" id="IPR025857">
    <property type="entry name" value="MacB_PCD"/>
</dbReference>
<evidence type="ECO:0000256" key="4">
    <source>
        <dbReference type="ARBA" id="ARBA00022989"/>
    </source>
</evidence>
<dbReference type="Pfam" id="PF02687">
    <property type="entry name" value="FtsX"/>
    <property type="match status" value="1"/>
</dbReference>
<protein>
    <submittedName>
        <fullName evidence="11">ABC transporter permease</fullName>
    </submittedName>
</protein>
<dbReference type="Proteomes" id="UP000567293">
    <property type="component" value="Unassembled WGS sequence"/>
</dbReference>
<feature type="transmembrane region" description="Helical" evidence="8">
    <location>
        <begin position="529"/>
        <end position="550"/>
    </location>
</feature>
<keyword evidence="4 8" id="KW-1133">Transmembrane helix</keyword>
<evidence type="ECO:0000313" key="11">
    <source>
        <dbReference type="EMBL" id="MBA0087416.1"/>
    </source>
</evidence>
<dbReference type="InterPro" id="IPR050250">
    <property type="entry name" value="Macrolide_Exporter_MacB"/>
</dbReference>
<evidence type="ECO:0000256" key="2">
    <source>
        <dbReference type="ARBA" id="ARBA00022475"/>
    </source>
</evidence>
<organism evidence="11 12">
    <name type="scientific">Candidatus Acidiferrum panamense</name>
    <dbReference type="NCBI Taxonomy" id="2741543"/>
    <lineage>
        <taxon>Bacteria</taxon>
        <taxon>Pseudomonadati</taxon>
        <taxon>Acidobacteriota</taxon>
        <taxon>Terriglobia</taxon>
        <taxon>Candidatus Acidiferrales</taxon>
        <taxon>Candidatus Acidiferrum</taxon>
    </lineage>
</organism>
<keyword evidence="2" id="KW-1003">Cell membrane</keyword>
<keyword evidence="12" id="KW-1185">Reference proteome</keyword>
<accession>A0A7V8NTZ5</accession>
<dbReference type="InterPro" id="IPR003838">
    <property type="entry name" value="ABC3_permease_C"/>
</dbReference>
<evidence type="ECO:0000256" key="1">
    <source>
        <dbReference type="ARBA" id="ARBA00004651"/>
    </source>
</evidence>
<evidence type="ECO:0000259" key="9">
    <source>
        <dbReference type="Pfam" id="PF02687"/>
    </source>
</evidence>
<reference evidence="11" key="1">
    <citation type="submission" date="2020-06" db="EMBL/GenBank/DDBJ databases">
        <title>Legume-microbial interactions unlock mineral nutrients during tropical forest succession.</title>
        <authorList>
            <person name="Epihov D.Z."/>
        </authorList>
    </citation>
    <scope>NUCLEOTIDE SEQUENCE [LARGE SCALE GENOMIC DNA]</scope>
    <source>
        <strain evidence="11">Pan2503</strain>
    </source>
</reference>
<feature type="domain" description="MacB-like periplasmic core" evidence="10">
    <location>
        <begin position="94"/>
        <end position="342"/>
    </location>
</feature>
<keyword evidence="3 8" id="KW-0812">Transmembrane</keyword>
<dbReference type="PANTHER" id="PTHR30572">
    <property type="entry name" value="MEMBRANE COMPONENT OF TRANSPORTER-RELATED"/>
    <property type="match status" value="1"/>
</dbReference>
<feature type="non-terminal residue" evidence="11">
    <location>
        <position position="612"/>
    </location>
</feature>
<evidence type="ECO:0000256" key="7">
    <source>
        <dbReference type="SAM" id="Coils"/>
    </source>
</evidence>
<keyword evidence="7" id="KW-0175">Coiled coil</keyword>
<feature type="domain" description="ABC3 transporter permease C-terminal" evidence="9">
    <location>
        <begin position="391"/>
        <end position="508"/>
    </location>
</feature>
<dbReference type="GO" id="GO:0005886">
    <property type="term" value="C:plasma membrane"/>
    <property type="evidence" value="ECO:0007669"/>
    <property type="project" value="UniProtKB-SubCell"/>
</dbReference>
<feature type="transmembrane region" description="Helical" evidence="8">
    <location>
        <begin position="386"/>
        <end position="409"/>
    </location>
</feature>
<dbReference type="AlphaFoldDB" id="A0A7V8NTZ5"/>
<dbReference type="Pfam" id="PF12704">
    <property type="entry name" value="MacB_PCD"/>
    <property type="match status" value="1"/>
</dbReference>
<comment type="subcellular location">
    <subcellularLocation>
        <location evidence="1">Cell membrane</location>
        <topology evidence="1">Multi-pass membrane protein</topology>
    </subcellularLocation>
</comment>
<evidence type="ECO:0000313" key="12">
    <source>
        <dbReference type="Proteomes" id="UP000567293"/>
    </source>
</evidence>
<evidence type="ECO:0000256" key="5">
    <source>
        <dbReference type="ARBA" id="ARBA00023136"/>
    </source>
</evidence>
<feature type="transmembrane region" description="Helical" evidence="8">
    <location>
        <begin position="479"/>
        <end position="500"/>
    </location>
</feature>